<organism evidence="1 2">
    <name type="scientific">Alligator mississippiensis</name>
    <name type="common">American alligator</name>
    <dbReference type="NCBI Taxonomy" id="8496"/>
    <lineage>
        <taxon>Eukaryota</taxon>
        <taxon>Metazoa</taxon>
        <taxon>Chordata</taxon>
        <taxon>Craniata</taxon>
        <taxon>Vertebrata</taxon>
        <taxon>Euteleostomi</taxon>
        <taxon>Archelosauria</taxon>
        <taxon>Archosauria</taxon>
        <taxon>Crocodylia</taxon>
        <taxon>Alligatoridae</taxon>
        <taxon>Alligatorinae</taxon>
        <taxon>Alligator</taxon>
    </lineage>
</organism>
<accession>A0A151M454</accession>
<sequence length="78" mass="8651">MAPYVCDSYDSTRGMSCESKTLPARLGTRGMLRPGLYLATLLLPKLKIPVKPQNTVGSAHQKAKDWDMLSLKHEFLSS</sequence>
<protein>
    <submittedName>
        <fullName evidence="1">Uncharacterized protein</fullName>
    </submittedName>
</protein>
<evidence type="ECO:0000313" key="1">
    <source>
        <dbReference type="EMBL" id="KYO19276.1"/>
    </source>
</evidence>
<proteinExistence type="predicted"/>
<name>A0A151M454_ALLMI</name>
<keyword evidence="2" id="KW-1185">Reference proteome</keyword>
<evidence type="ECO:0000313" key="2">
    <source>
        <dbReference type="Proteomes" id="UP000050525"/>
    </source>
</evidence>
<reference evidence="1 2" key="1">
    <citation type="journal article" date="2012" name="Genome Biol.">
        <title>Sequencing three crocodilian genomes to illuminate the evolution of archosaurs and amniotes.</title>
        <authorList>
            <person name="St John J.A."/>
            <person name="Braun E.L."/>
            <person name="Isberg S.R."/>
            <person name="Miles L.G."/>
            <person name="Chong A.Y."/>
            <person name="Gongora J."/>
            <person name="Dalzell P."/>
            <person name="Moran C."/>
            <person name="Bed'hom B."/>
            <person name="Abzhanov A."/>
            <person name="Burgess S.C."/>
            <person name="Cooksey A.M."/>
            <person name="Castoe T.A."/>
            <person name="Crawford N.G."/>
            <person name="Densmore L.D."/>
            <person name="Drew J.C."/>
            <person name="Edwards S.V."/>
            <person name="Faircloth B.C."/>
            <person name="Fujita M.K."/>
            <person name="Greenwold M.J."/>
            <person name="Hoffmann F.G."/>
            <person name="Howard J.M."/>
            <person name="Iguchi T."/>
            <person name="Janes D.E."/>
            <person name="Khan S.Y."/>
            <person name="Kohno S."/>
            <person name="de Koning A.J."/>
            <person name="Lance S.L."/>
            <person name="McCarthy F.M."/>
            <person name="McCormack J.E."/>
            <person name="Merchant M.E."/>
            <person name="Peterson D.G."/>
            <person name="Pollock D.D."/>
            <person name="Pourmand N."/>
            <person name="Raney B.J."/>
            <person name="Roessler K.A."/>
            <person name="Sanford J.R."/>
            <person name="Sawyer R.H."/>
            <person name="Schmidt C.J."/>
            <person name="Triplett E.W."/>
            <person name="Tuberville T.D."/>
            <person name="Venegas-Anaya M."/>
            <person name="Howard J.T."/>
            <person name="Jarvis E.D."/>
            <person name="Guillette L.J.Jr."/>
            <person name="Glenn T.C."/>
            <person name="Green R.E."/>
            <person name="Ray D.A."/>
        </authorList>
    </citation>
    <scope>NUCLEOTIDE SEQUENCE [LARGE SCALE GENOMIC DNA]</scope>
    <source>
        <strain evidence="1">KSC_2009_1</strain>
    </source>
</reference>
<dbReference type="EMBL" id="AKHW03006640">
    <property type="protein sequence ID" value="KYO19276.1"/>
    <property type="molecule type" value="Genomic_DNA"/>
</dbReference>
<dbReference type="AlphaFoldDB" id="A0A151M454"/>
<comment type="caution">
    <text evidence="1">The sequence shown here is derived from an EMBL/GenBank/DDBJ whole genome shotgun (WGS) entry which is preliminary data.</text>
</comment>
<gene>
    <name evidence="1" type="ORF">Y1Q_0016278</name>
</gene>
<dbReference type="Proteomes" id="UP000050525">
    <property type="component" value="Unassembled WGS sequence"/>
</dbReference>